<dbReference type="SMART" id="SM00091">
    <property type="entry name" value="PAS"/>
    <property type="match status" value="2"/>
</dbReference>
<feature type="domain" description="PAC" evidence="13">
    <location>
        <begin position="80"/>
        <end position="132"/>
    </location>
</feature>
<evidence type="ECO:0000256" key="4">
    <source>
        <dbReference type="ARBA" id="ARBA00022679"/>
    </source>
</evidence>
<dbReference type="Gene3D" id="3.30.565.10">
    <property type="entry name" value="Histidine kinase-like ATPase, C-terminal domain"/>
    <property type="match status" value="1"/>
</dbReference>
<accession>A0A1T4WV14</accession>
<dbReference type="STRING" id="48467.SAMN02745166_00716"/>
<dbReference type="CDD" id="cd16917">
    <property type="entry name" value="HATPase_UhpB-NarQ-NarX-like"/>
    <property type="match status" value="1"/>
</dbReference>
<keyword evidence="5" id="KW-0547">Nucleotide-binding</keyword>
<feature type="domain" description="PAS" evidence="12">
    <location>
        <begin position="133"/>
        <end position="203"/>
    </location>
</feature>
<evidence type="ECO:0000256" key="5">
    <source>
        <dbReference type="ARBA" id="ARBA00022741"/>
    </source>
</evidence>
<dbReference type="GO" id="GO:0000155">
    <property type="term" value="F:phosphorelay sensor kinase activity"/>
    <property type="evidence" value="ECO:0007669"/>
    <property type="project" value="InterPro"/>
</dbReference>
<dbReference type="RefSeq" id="WP_176159205.1">
    <property type="nucleotide sequence ID" value="NZ_FUYE01000002.1"/>
</dbReference>
<dbReference type="EC" id="2.7.13.3" evidence="2"/>
<evidence type="ECO:0000256" key="3">
    <source>
        <dbReference type="ARBA" id="ARBA00022553"/>
    </source>
</evidence>
<dbReference type="Proteomes" id="UP000190774">
    <property type="component" value="Unassembled WGS sequence"/>
</dbReference>
<dbReference type="Pfam" id="PF07730">
    <property type="entry name" value="HisKA_3"/>
    <property type="match status" value="1"/>
</dbReference>
<evidence type="ECO:0000256" key="6">
    <source>
        <dbReference type="ARBA" id="ARBA00022777"/>
    </source>
</evidence>
<evidence type="ECO:0000256" key="1">
    <source>
        <dbReference type="ARBA" id="ARBA00000085"/>
    </source>
</evidence>
<dbReference type="PROSITE" id="PS50112">
    <property type="entry name" value="PAS"/>
    <property type="match status" value="2"/>
</dbReference>
<evidence type="ECO:0000256" key="10">
    <source>
        <dbReference type="ARBA" id="ARBA00070616"/>
    </source>
</evidence>
<dbReference type="GO" id="GO:0046983">
    <property type="term" value="F:protein dimerization activity"/>
    <property type="evidence" value="ECO:0007669"/>
    <property type="project" value="InterPro"/>
</dbReference>
<dbReference type="InterPro" id="IPR050482">
    <property type="entry name" value="Sensor_HK_TwoCompSys"/>
</dbReference>
<dbReference type="SUPFAM" id="SSF55785">
    <property type="entry name" value="PYP-like sensor domain (PAS domain)"/>
    <property type="match status" value="2"/>
</dbReference>
<dbReference type="Pfam" id="PF00989">
    <property type="entry name" value="PAS"/>
    <property type="match status" value="2"/>
</dbReference>
<evidence type="ECO:0000256" key="9">
    <source>
        <dbReference type="ARBA" id="ARBA00059827"/>
    </source>
</evidence>
<comment type="function">
    <text evidence="9">Putative oxygen sensor; modulates the activity of FixJ, a transcriptional activator of nitrogen fixation fixK gene. FixL probably acts as a kinase that phosphorylates FixJ.</text>
</comment>
<evidence type="ECO:0000259" key="11">
    <source>
        <dbReference type="PROSITE" id="PS50109"/>
    </source>
</evidence>
<evidence type="ECO:0000256" key="8">
    <source>
        <dbReference type="ARBA" id="ARBA00023012"/>
    </source>
</evidence>
<dbReference type="AlphaFoldDB" id="A0A1T4WV14"/>
<dbReference type="InterPro" id="IPR013767">
    <property type="entry name" value="PAS_fold"/>
</dbReference>
<dbReference type="InterPro" id="IPR011712">
    <property type="entry name" value="Sig_transdc_His_kin_sub3_dim/P"/>
</dbReference>
<evidence type="ECO:0000313" key="15">
    <source>
        <dbReference type="Proteomes" id="UP000190774"/>
    </source>
</evidence>
<dbReference type="SUPFAM" id="SSF55874">
    <property type="entry name" value="ATPase domain of HSP90 chaperone/DNA topoisomerase II/histidine kinase"/>
    <property type="match status" value="1"/>
</dbReference>
<name>A0A1T4WV14_9BACT</name>
<dbReference type="InterPro" id="IPR035965">
    <property type="entry name" value="PAS-like_dom_sf"/>
</dbReference>
<reference evidence="15" key="1">
    <citation type="submission" date="2017-02" db="EMBL/GenBank/DDBJ databases">
        <authorList>
            <person name="Varghese N."/>
            <person name="Submissions S."/>
        </authorList>
    </citation>
    <scope>NUCLEOTIDE SEQUENCE [LARGE SCALE GENOMIC DNA]</scope>
    <source>
        <strain evidence="15">ATCC 700200</strain>
    </source>
</reference>
<dbReference type="GO" id="GO:0005524">
    <property type="term" value="F:ATP binding"/>
    <property type="evidence" value="ECO:0007669"/>
    <property type="project" value="UniProtKB-KW"/>
</dbReference>
<dbReference type="InterPro" id="IPR005467">
    <property type="entry name" value="His_kinase_dom"/>
</dbReference>
<dbReference type="Gene3D" id="1.20.5.1930">
    <property type="match status" value="1"/>
</dbReference>
<dbReference type="InterPro" id="IPR036890">
    <property type="entry name" value="HATPase_C_sf"/>
</dbReference>
<feature type="domain" description="Histidine kinase" evidence="11">
    <location>
        <begin position="375"/>
        <end position="465"/>
    </location>
</feature>
<proteinExistence type="predicted"/>
<dbReference type="FunFam" id="3.30.450.20:FF:000060">
    <property type="entry name" value="Sensor protein FixL"/>
    <property type="match status" value="1"/>
</dbReference>
<protein>
    <recommendedName>
        <fullName evidence="10">Sensor protein FixL</fullName>
        <ecNumber evidence="2">2.7.13.3</ecNumber>
    </recommendedName>
</protein>
<dbReference type="InterPro" id="IPR000014">
    <property type="entry name" value="PAS"/>
</dbReference>
<dbReference type="InterPro" id="IPR003594">
    <property type="entry name" value="HATPase_dom"/>
</dbReference>
<keyword evidence="8" id="KW-0902">Two-component regulatory system</keyword>
<evidence type="ECO:0000259" key="13">
    <source>
        <dbReference type="PROSITE" id="PS50113"/>
    </source>
</evidence>
<evidence type="ECO:0000256" key="7">
    <source>
        <dbReference type="ARBA" id="ARBA00022840"/>
    </source>
</evidence>
<feature type="domain" description="PAS" evidence="12">
    <location>
        <begin position="6"/>
        <end position="63"/>
    </location>
</feature>
<comment type="catalytic activity">
    <reaction evidence="1">
        <text>ATP + protein L-histidine = ADP + protein N-phospho-L-histidine.</text>
        <dbReference type="EC" id="2.7.13.3"/>
    </reaction>
</comment>
<dbReference type="CDD" id="cd00130">
    <property type="entry name" value="PAS"/>
    <property type="match status" value="2"/>
</dbReference>
<dbReference type="PROSITE" id="PS50109">
    <property type="entry name" value="HIS_KIN"/>
    <property type="match status" value="1"/>
</dbReference>
<dbReference type="EMBL" id="FUYE01000002">
    <property type="protein sequence ID" value="SKA81089.1"/>
    <property type="molecule type" value="Genomic_DNA"/>
</dbReference>
<dbReference type="PANTHER" id="PTHR24421:SF10">
    <property type="entry name" value="NITRATE_NITRITE SENSOR PROTEIN NARQ"/>
    <property type="match status" value="1"/>
</dbReference>
<organism evidence="14 15">
    <name type="scientific">Prosthecobacter debontii</name>
    <dbReference type="NCBI Taxonomy" id="48467"/>
    <lineage>
        <taxon>Bacteria</taxon>
        <taxon>Pseudomonadati</taxon>
        <taxon>Verrucomicrobiota</taxon>
        <taxon>Verrucomicrobiia</taxon>
        <taxon>Verrucomicrobiales</taxon>
        <taxon>Verrucomicrobiaceae</taxon>
        <taxon>Prosthecobacter</taxon>
    </lineage>
</organism>
<keyword evidence="7" id="KW-0067">ATP-binding</keyword>
<keyword evidence="4" id="KW-0808">Transferase</keyword>
<gene>
    <name evidence="14" type="ORF">SAMN02745166_00716</name>
</gene>
<evidence type="ECO:0000259" key="12">
    <source>
        <dbReference type="PROSITE" id="PS50112"/>
    </source>
</evidence>
<evidence type="ECO:0000313" key="14">
    <source>
        <dbReference type="EMBL" id="SKA81089.1"/>
    </source>
</evidence>
<evidence type="ECO:0000256" key="2">
    <source>
        <dbReference type="ARBA" id="ARBA00012438"/>
    </source>
</evidence>
<dbReference type="GO" id="GO:0016020">
    <property type="term" value="C:membrane"/>
    <property type="evidence" value="ECO:0007669"/>
    <property type="project" value="InterPro"/>
</dbReference>
<keyword evidence="15" id="KW-1185">Reference proteome</keyword>
<sequence>MIPVTDPALLQSLMDHSGMLVMGLDTRGRIQWMSRGLEALSGYASEDVKGQDWVKTFVPEEHRAAAALLCRGSIGGDRSHSHIKPLLKKDGGCRHVEWIHSDIKDADGHVTGILCMGRDVTELHATREALVASEKRSSAVLETAVNAIITMSEHRIIETVNSATERIFGYTREEMVGQNIRMLMPQPYREKHDSYVQGYLNTGVKKIIGIGREAVGQRKDGTVFPIDLSVGEAVLPDGRRVFTGIIRDLSDRKILEEKILQISEAEQHRIGQDIHDDLCQQLAAIGCLAKVAHQQLQRGGNPEAENLQEIVRLVTQANVRAREMSRGLMPVVLDSEGLMAALADLAQGTERIFRVSCPFRCERPVQVTDNTMATQIFRIAQEAVANAIKHSHAERIEITLGQDEEQLTLSVRDNGVGIPDNISGKSTGMGLLTMTHRARMVGGMLSFEHDQFGGTVVRCCVPLGETKSATARKKS</sequence>
<dbReference type="InterPro" id="IPR001610">
    <property type="entry name" value="PAC"/>
</dbReference>
<keyword evidence="3" id="KW-0597">Phosphoprotein</keyword>
<dbReference type="PROSITE" id="PS50113">
    <property type="entry name" value="PAC"/>
    <property type="match status" value="1"/>
</dbReference>
<dbReference type="Pfam" id="PF02518">
    <property type="entry name" value="HATPase_c"/>
    <property type="match status" value="1"/>
</dbReference>
<dbReference type="SMART" id="SM00387">
    <property type="entry name" value="HATPase_c"/>
    <property type="match status" value="1"/>
</dbReference>
<dbReference type="SMART" id="SM00086">
    <property type="entry name" value="PAC"/>
    <property type="match status" value="2"/>
</dbReference>
<dbReference type="InterPro" id="IPR000700">
    <property type="entry name" value="PAS-assoc_C"/>
</dbReference>
<dbReference type="PANTHER" id="PTHR24421">
    <property type="entry name" value="NITRATE/NITRITE SENSOR PROTEIN NARX-RELATED"/>
    <property type="match status" value="1"/>
</dbReference>
<dbReference type="NCBIfam" id="TIGR00229">
    <property type="entry name" value="sensory_box"/>
    <property type="match status" value="2"/>
</dbReference>
<dbReference type="Gene3D" id="3.30.450.20">
    <property type="entry name" value="PAS domain"/>
    <property type="match status" value="2"/>
</dbReference>
<keyword evidence="6" id="KW-0418">Kinase</keyword>
<dbReference type="GO" id="GO:0006355">
    <property type="term" value="P:regulation of DNA-templated transcription"/>
    <property type="evidence" value="ECO:0007669"/>
    <property type="project" value="InterPro"/>
</dbReference>